<dbReference type="Proteomes" id="UP000005388">
    <property type="component" value="Unassembled WGS sequence"/>
</dbReference>
<gene>
    <name evidence="3" type="ORF">STRUR_2045</name>
</gene>
<proteinExistence type="predicted"/>
<evidence type="ECO:0000259" key="2">
    <source>
        <dbReference type="Pfam" id="PF04073"/>
    </source>
</evidence>
<organism evidence="3 4">
    <name type="scientific">Streptococcus urinalis 2285-97</name>
    <dbReference type="NCBI Taxonomy" id="764291"/>
    <lineage>
        <taxon>Bacteria</taxon>
        <taxon>Bacillati</taxon>
        <taxon>Bacillota</taxon>
        <taxon>Bacilli</taxon>
        <taxon>Lactobacillales</taxon>
        <taxon>Streptococcaceae</taxon>
        <taxon>Streptococcus</taxon>
    </lineage>
</organism>
<dbReference type="EMBL" id="AEUZ02000001">
    <property type="protein sequence ID" value="EHJ56357.1"/>
    <property type="molecule type" value="Genomic_DNA"/>
</dbReference>
<dbReference type="PANTHER" id="PTHR30411:SF1">
    <property type="entry name" value="CYTOPLASMIC PROTEIN"/>
    <property type="match status" value="1"/>
</dbReference>
<comment type="caution">
    <text evidence="3">The sequence shown here is derived from an EMBL/GenBank/DDBJ whole genome shotgun (WGS) entry which is preliminary data.</text>
</comment>
<dbReference type="GO" id="GO:0016874">
    <property type="term" value="F:ligase activity"/>
    <property type="evidence" value="ECO:0007669"/>
    <property type="project" value="UniProtKB-KW"/>
</dbReference>
<dbReference type="STRING" id="764291.STRUR_2045"/>
<dbReference type="Pfam" id="PF04073">
    <property type="entry name" value="tRNA_edit"/>
    <property type="match status" value="1"/>
</dbReference>
<protein>
    <submittedName>
        <fullName evidence="3">YbaK/proline--tRNA ligase associated domain protein</fullName>
    </submittedName>
</protein>
<keyword evidence="3" id="KW-0436">Ligase</keyword>
<sequence length="176" mass="19645">MDLFFRPIKENDSLLPSTVSKFIGSLEKANQIKVAEIDPQFADGKALSQAYNVPIEMEYNCLVVEAKRQKNKQLAAVLVPREKRINMNATLKRPLNASKVSFANLKEVLEKTTMEFGSITPVGLPKDWPILVDKSVQEQSEIIVGGGYVHSKLKISVESLQAFPNEVLFIEVLAKD</sequence>
<dbReference type="AlphaFoldDB" id="G5KEA7"/>
<feature type="domain" description="YbaK/aminoacyl-tRNA synthetase-associated" evidence="2">
    <location>
        <begin position="40"/>
        <end position="162"/>
    </location>
</feature>
<evidence type="ECO:0000256" key="1">
    <source>
        <dbReference type="ARBA" id="ARBA00022917"/>
    </source>
</evidence>
<dbReference type="Gene3D" id="3.90.960.10">
    <property type="entry name" value="YbaK/aminoacyl-tRNA synthetase-associated domain"/>
    <property type="match status" value="1"/>
</dbReference>
<name>G5KEA7_9STRE</name>
<dbReference type="InterPro" id="IPR036754">
    <property type="entry name" value="YbaK/aa-tRNA-synt-asso_dom_sf"/>
</dbReference>
<dbReference type="RefSeq" id="WP_006739118.1">
    <property type="nucleotide sequence ID" value="NZ_AEUZ02000001.1"/>
</dbReference>
<dbReference type="GO" id="GO:0006412">
    <property type="term" value="P:translation"/>
    <property type="evidence" value="ECO:0007669"/>
    <property type="project" value="UniProtKB-KW"/>
</dbReference>
<dbReference type="GO" id="GO:0002161">
    <property type="term" value="F:aminoacyl-tRNA deacylase activity"/>
    <property type="evidence" value="ECO:0007669"/>
    <property type="project" value="InterPro"/>
</dbReference>
<accession>G5KEA7</accession>
<keyword evidence="1" id="KW-0648">Protein biosynthesis</keyword>
<evidence type="ECO:0000313" key="4">
    <source>
        <dbReference type="Proteomes" id="UP000005388"/>
    </source>
</evidence>
<reference evidence="3 4" key="1">
    <citation type="journal article" date="2014" name="Int. J. Syst. Evol. Microbiol.">
        <title>Phylogenomics and the dynamic genome evolution of the genus Streptococcus.</title>
        <authorList>
            <consortium name="The Broad Institute Genome Sequencing Platform"/>
            <person name="Richards V.P."/>
            <person name="Palmer S.R."/>
            <person name="Pavinski Bitar P.D."/>
            <person name="Qin X."/>
            <person name="Weinstock G.M."/>
            <person name="Highlander S.K."/>
            <person name="Town C.D."/>
            <person name="Burne R.A."/>
            <person name="Stanhope M.J."/>
        </authorList>
    </citation>
    <scope>NUCLEOTIDE SEQUENCE [LARGE SCALE GENOMIC DNA]</scope>
    <source>
        <strain evidence="3 4">2285-97</strain>
    </source>
</reference>
<dbReference type="SUPFAM" id="SSF55826">
    <property type="entry name" value="YbaK/ProRS associated domain"/>
    <property type="match status" value="1"/>
</dbReference>
<dbReference type="eggNOG" id="COG2606">
    <property type="taxonomic scope" value="Bacteria"/>
</dbReference>
<dbReference type="PANTHER" id="PTHR30411">
    <property type="entry name" value="CYTOPLASMIC PROTEIN"/>
    <property type="match status" value="1"/>
</dbReference>
<evidence type="ECO:0000313" key="3">
    <source>
        <dbReference type="EMBL" id="EHJ56357.1"/>
    </source>
</evidence>
<keyword evidence="4" id="KW-1185">Reference proteome</keyword>
<dbReference type="InterPro" id="IPR007214">
    <property type="entry name" value="YbaK/aa-tRNA-synth-assoc-dom"/>
</dbReference>